<keyword evidence="1" id="KW-0347">Helicase</keyword>
<dbReference type="RefSeq" id="WP_183147138.1">
    <property type="nucleotide sequence ID" value="NZ_RBTD01000415.1"/>
</dbReference>
<gene>
    <name evidence="1" type="ORF">ALP52_01741</name>
</gene>
<organism evidence="1 2">
    <name type="scientific">Pseudomonas amygdali pv. mori</name>
    <dbReference type="NCBI Taxonomy" id="34065"/>
    <lineage>
        <taxon>Bacteria</taxon>
        <taxon>Pseudomonadati</taxon>
        <taxon>Pseudomonadota</taxon>
        <taxon>Gammaproteobacteria</taxon>
        <taxon>Pseudomonadales</taxon>
        <taxon>Pseudomonadaceae</taxon>
        <taxon>Pseudomonas</taxon>
        <taxon>Pseudomonas amygdali</taxon>
    </lineage>
</organism>
<dbReference type="EMBL" id="RBTD01000415">
    <property type="protein sequence ID" value="RMT13893.1"/>
    <property type="molecule type" value="Genomic_DNA"/>
</dbReference>
<reference evidence="1 2" key="1">
    <citation type="submission" date="2018-08" db="EMBL/GenBank/DDBJ databases">
        <title>Recombination of ecologically and evolutionarily significant loci maintains genetic cohesion in the Pseudomonas syringae species complex.</title>
        <authorList>
            <person name="Dillon M."/>
            <person name="Thakur S."/>
            <person name="Almeida R.N.D."/>
            <person name="Weir B.S."/>
            <person name="Guttman D.S."/>
        </authorList>
    </citation>
    <scope>NUCLEOTIDE SEQUENCE [LARGE SCALE GENOMIC DNA]</scope>
    <source>
        <strain evidence="1 2">ICMP 6941</strain>
    </source>
</reference>
<dbReference type="GO" id="GO:0004386">
    <property type="term" value="F:helicase activity"/>
    <property type="evidence" value="ECO:0007669"/>
    <property type="project" value="UniProtKB-KW"/>
</dbReference>
<accession>A0A3M5ISV4</accession>
<evidence type="ECO:0000313" key="1">
    <source>
        <dbReference type="EMBL" id="RMT13893.1"/>
    </source>
</evidence>
<dbReference type="AlphaFoldDB" id="A0A3M5ISV4"/>
<protein>
    <submittedName>
        <fullName evidence="1">DNA/RNA helicase, superfamily I</fullName>
    </submittedName>
</protein>
<dbReference type="Proteomes" id="UP000276194">
    <property type="component" value="Unassembled WGS sequence"/>
</dbReference>
<sequence>MRSCTVKFSSQRIGYRNENQMQDITTEPIALVIVDFLLCRYGSRDPD</sequence>
<keyword evidence="1" id="KW-0067">ATP-binding</keyword>
<comment type="caution">
    <text evidence="1">The sequence shown here is derived from an EMBL/GenBank/DDBJ whole genome shotgun (WGS) entry which is preliminary data.</text>
</comment>
<name>A0A3M5ISV4_PSEA0</name>
<keyword evidence="1" id="KW-0378">Hydrolase</keyword>
<evidence type="ECO:0000313" key="2">
    <source>
        <dbReference type="Proteomes" id="UP000276194"/>
    </source>
</evidence>
<proteinExistence type="predicted"/>
<keyword evidence="1" id="KW-0547">Nucleotide-binding</keyword>